<keyword evidence="1" id="KW-0732">Signal</keyword>
<gene>
    <name evidence="2" type="ORF">KK060_02925</name>
</gene>
<keyword evidence="3" id="KW-1185">Reference proteome</keyword>
<evidence type="ECO:0000256" key="1">
    <source>
        <dbReference type="SAM" id="SignalP"/>
    </source>
</evidence>
<organism evidence="2 3">
    <name type="scientific">Chryseosolibacter indicus</name>
    <dbReference type="NCBI Taxonomy" id="2782351"/>
    <lineage>
        <taxon>Bacteria</taxon>
        <taxon>Pseudomonadati</taxon>
        <taxon>Bacteroidota</taxon>
        <taxon>Cytophagia</taxon>
        <taxon>Cytophagales</taxon>
        <taxon>Chryseotaleaceae</taxon>
        <taxon>Chryseosolibacter</taxon>
    </lineage>
</organism>
<accession>A0ABS5VL85</accession>
<evidence type="ECO:0000313" key="3">
    <source>
        <dbReference type="Proteomes" id="UP000772618"/>
    </source>
</evidence>
<evidence type="ECO:0008006" key="4">
    <source>
        <dbReference type="Google" id="ProtNLM"/>
    </source>
</evidence>
<feature type="signal peptide" evidence="1">
    <location>
        <begin position="1"/>
        <end position="20"/>
    </location>
</feature>
<name>A0ABS5VL85_9BACT</name>
<comment type="caution">
    <text evidence="2">The sequence shown here is derived from an EMBL/GenBank/DDBJ whole genome shotgun (WGS) entry which is preliminary data.</text>
</comment>
<reference evidence="2 3" key="1">
    <citation type="submission" date="2021-05" db="EMBL/GenBank/DDBJ databases">
        <title>A Polyphasic approach of four new species of the genus Ohtaekwangia: Ohtaekwangia histidinii sp. nov., Ohtaekwangia cretensis sp. nov., Ohtaekwangia indiensis sp. nov., Ohtaekwangia reichenbachii sp. nov. from diverse environment.</title>
        <authorList>
            <person name="Octaviana S."/>
        </authorList>
    </citation>
    <scope>NUCLEOTIDE SEQUENCE [LARGE SCALE GENOMIC DNA]</scope>
    <source>
        <strain evidence="2 3">PWU20</strain>
    </source>
</reference>
<dbReference type="PROSITE" id="PS51257">
    <property type="entry name" value="PROKAR_LIPOPROTEIN"/>
    <property type="match status" value="1"/>
</dbReference>
<protein>
    <recommendedName>
        <fullName evidence="4">Lipoprotein</fullName>
    </recommendedName>
</protein>
<proteinExistence type="predicted"/>
<dbReference type="Proteomes" id="UP000772618">
    <property type="component" value="Unassembled WGS sequence"/>
</dbReference>
<sequence>MKLTNIATLLFMLCVIVACNTTSKTEAEKPTEGKKASMEGILKDGSCFEQRMEKWFITFNQFQNEGFDMIAANEKAIGAVESEFKICMAKDSGLANDETSADQ</sequence>
<dbReference type="EMBL" id="JAHESD010000004">
    <property type="protein sequence ID" value="MBT1702213.1"/>
    <property type="molecule type" value="Genomic_DNA"/>
</dbReference>
<feature type="chain" id="PRO_5047212587" description="Lipoprotein" evidence="1">
    <location>
        <begin position="21"/>
        <end position="103"/>
    </location>
</feature>
<evidence type="ECO:0000313" key="2">
    <source>
        <dbReference type="EMBL" id="MBT1702213.1"/>
    </source>
</evidence>
<dbReference type="RefSeq" id="WP_254151992.1">
    <property type="nucleotide sequence ID" value="NZ_JAHESD010000004.1"/>
</dbReference>